<evidence type="ECO:0000313" key="10">
    <source>
        <dbReference type="Proteomes" id="UP000198836"/>
    </source>
</evidence>
<evidence type="ECO:0000256" key="3">
    <source>
        <dbReference type="ARBA" id="ARBA00022603"/>
    </source>
</evidence>
<dbReference type="PANTHER" id="PTHR45790:SF3">
    <property type="entry name" value="S-ADENOSYL-L-METHIONINE-DEPENDENT UROPORPHYRINOGEN III METHYLTRANSFERASE, CHLOROPLASTIC"/>
    <property type="match status" value="1"/>
</dbReference>
<evidence type="ECO:0000256" key="7">
    <source>
        <dbReference type="ARBA" id="ARBA00025705"/>
    </source>
</evidence>
<dbReference type="PANTHER" id="PTHR45790">
    <property type="entry name" value="SIROHEME SYNTHASE-RELATED"/>
    <property type="match status" value="1"/>
</dbReference>
<dbReference type="Proteomes" id="UP000198836">
    <property type="component" value="Unassembled WGS sequence"/>
</dbReference>
<dbReference type="AlphaFoldDB" id="A0A1I0T227"/>
<evidence type="ECO:0000256" key="5">
    <source>
        <dbReference type="ARBA" id="ARBA00022691"/>
    </source>
</evidence>
<evidence type="ECO:0000256" key="2">
    <source>
        <dbReference type="ARBA" id="ARBA00012162"/>
    </source>
</evidence>
<evidence type="ECO:0000256" key="1">
    <source>
        <dbReference type="ARBA" id="ARBA00005879"/>
    </source>
</evidence>
<dbReference type="Pfam" id="PF00590">
    <property type="entry name" value="TP_methylase"/>
    <property type="match status" value="1"/>
</dbReference>
<keyword evidence="4 9" id="KW-0808">Transferase</keyword>
<dbReference type="Gene3D" id="3.30.950.10">
    <property type="entry name" value="Methyltransferase, Cobalt-precorrin-4 Transmethylase, Domain 2"/>
    <property type="match status" value="1"/>
</dbReference>
<keyword evidence="6" id="KW-0627">Porphyrin biosynthesis</keyword>
<dbReference type="FunFam" id="3.40.1010.10:FF:000001">
    <property type="entry name" value="Siroheme synthase"/>
    <property type="match status" value="1"/>
</dbReference>
<dbReference type="STRING" id="332999.SAMN04488511_105159"/>
<dbReference type="SUPFAM" id="SSF53790">
    <property type="entry name" value="Tetrapyrrole methylase"/>
    <property type="match status" value="1"/>
</dbReference>
<dbReference type="EC" id="2.1.1.107" evidence="2"/>
<reference evidence="10" key="1">
    <citation type="submission" date="2016-10" db="EMBL/GenBank/DDBJ databases">
        <authorList>
            <person name="Varghese N."/>
            <person name="Submissions S."/>
        </authorList>
    </citation>
    <scope>NUCLEOTIDE SEQUENCE [LARGE SCALE GENOMIC DNA]</scope>
    <source>
        <strain evidence="10">DSM 18130</strain>
    </source>
</reference>
<keyword evidence="10" id="KW-1185">Reference proteome</keyword>
<dbReference type="NCBIfam" id="TIGR01469">
    <property type="entry name" value="cobA_cysG_Cterm"/>
    <property type="match status" value="1"/>
</dbReference>
<dbReference type="InterPro" id="IPR000878">
    <property type="entry name" value="4pyrrol_Mease"/>
</dbReference>
<keyword evidence="3 9" id="KW-0489">Methyltransferase</keyword>
<gene>
    <name evidence="9" type="ORF">SAMN04488511_105159</name>
</gene>
<dbReference type="InterPro" id="IPR014777">
    <property type="entry name" value="4pyrrole_Mease_sub1"/>
</dbReference>
<organism evidence="9 10">
    <name type="scientific">Pedobacter suwonensis</name>
    <dbReference type="NCBI Taxonomy" id="332999"/>
    <lineage>
        <taxon>Bacteria</taxon>
        <taxon>Pseudomonadati</taxon>
        <taxon>Bacteroidota</taxon>
        <taxon>Sphingobacteriia</taxon>
        <taxon>Sphingobacteriales</taxon>
        <taxon>Sphingobacteriaceae</taxon>
        <taxon>Pedobacter</taxon>
    </lineage>
</organism>
<evidence type="ECO:0000256" key="4">
    <source>
        <dbReference type="ARBA" id="ARBA00022679"/>
    </source>
</evidence>
<dbReference type="InterPro" id="IPR006366">
    <property type="entry name" value="CobA/CysG_C"/>
</dbReference>
<accession>A0A1I0T227</accession>
<dbReference type="Gene3D" id="3.40.1010.10">
    <property type="entry name" value="Cobalt-precorrin-4 Transmethylase, Domain 1"/>
    <property type="match status" value="1"/>
</dbReference>
<evidence type="ECO:0000259" key="8">
    <source>
        <dbReference type="Pfam" id="PF00590"/>
    </source>
</evidence>
<dbReference type="GO" id="GO:0004851">
    <property type="term" value="F:uroporphyrin-III C-methyltransferase activity"/>
    <property type="evidence" value="ECO:0007669"/>
    <property type="project" value="UniProtKB-EC"/>
</dbReference>
<dbReference type="InterPro" id="IPR035996">
    <property type="entry name" value="4pyrrol_Methylase_sf"/>
</dbReference>
<name>A0A1I0T227_9SPHI</name>
<dbReference type="GO" id="GO:0032259">
    <property type="term" value="P:methylation"/>
    <property type="evidence" value="ECO:0007669"/>
    <property type="project" value="UniProtKB-KW"/>
</dbReference>
<dbReference type="InterPro" id="IPR050161">
    <property type="entry name" value="Siro_Cobalamin_biosynth"/>
</dbReference>
<dbReference type="CDD" id="cd11642">
    <property type="entry name" value="SUMT"/>
    <property type="match status" value="1"/>
</dbReference>
<dbReference type="EMBL" id="FOJM01000005">
    <property type="protein sequence ID" value="SFA45791.1"/>
    <property type="molecule type" value="Genomic_DNA"/>
</dbReference>
<sequence>MDNGHKLSVMILNKVEKANIEPKITLIGAGPGDPDLFSLKGVKALKTADVVLYDANVNEALLCHAPDGIPKVYVGKRSDDESFSQDAVNRLIIDYALNYGHVVRLKSGDPFFFAKGYEEIDAAESYSIPTEIIPGISSATGVPSLQKIPMIYKDMSESFWAVTGTNSKGEISEDLYIAAKTKATIVVLNGIEKVKEIAAIFQAESKNLLPVAVIQNGSTPDEKIVVGIVETIAEIVEDKRITAPALLVFGDVVSLHPQFQPIRDFYEIIAEEY</sequence>
<evidence type="ECO:0000256" key="6">
    <source>
        <dbReference type="ARBA" id="ARBA00023244"/>
    </source>
</evidence>
<protein>
    <recommendedName>
        <fullName evidence="2">uroporphyrinogen-III C-methyltransferase</fullName>
        <ecNumber evidence="2">2.1.1.107</ecNumber>
    </recommendedName>
</protein>
<dbReference type="InterPro" id="IPR014776">
    <property type="entry name" value="4pyrrole_Mease_sub2"/>
</dbReference>
<comment type="similarity">
    <text evidence="1">Belongs to the precorrin methyltransferase family.</text>
</comment>
<proteinExistence type="inferred from homology"/>
<comment type="pathway">
    <text evidence="7">Porphyrin-containing compound metabolism; siroheme biosynthesis; precorrin-2 from uroporphyrinogen III: step 1/1.</text>
</comment>
<keyword evidence="5" id="KW-0949">S-adenosyl-L-methionine</keyword>
<dbReference type="NCBIfam" id="NF004790">
    <property type="entry name" value="PRK06136.1"/>
    <property type="match status" value="1"/>
</dbReference>
<feature type="domain" description="Tetrapyrrole methylase" evidence="8">
    <location>
        <begin position="23"/>
        <end position="232"/>
    </location>
</feature>
<evidence type="ECO:0000313" key="9">
    <source>
        <dbReference type="EMBL" id="SFA45791.1"/>
    </source>
</evidence>
<dbReference type="GO" id="GO:0019354">
    <property type="term" value="P:siroheme biosynthetic process"/>
    <property type="evidence" value="ECO:0007669"/>
    <property type="project" value="InterPro"/>
</dbReference>